<protein>
    <submittedName>
        <fullName evidence="1">Uncharacterized protein</fullName>
    </submittedName>
</protein>
<proteinExistence type="predicted"/>
<dbReference type="AlphaFoldDB" id="A0A822ZIU8"/>
<evidence type="ECO:0000313" key="2">
    <source>
        <dbReference type="Proteomes" id="UP000607653"/>
    </source>
</evidence>
<organism evidence="1 2">
    <name type="scientific">Nelumbo nucifera</name>
    <name type="common">Sacred lotus</name>
    <dbReference type="NCBI Taxonomy" id="4432"/>
    <lineage>
        <taxon>Eukaryota</taxon>
        <taxon>Viridiplantae</taxon>
        <taxon>Streptophyta</taxon>
        <taxon>Embryophyta</taxon>
        <taxon>Tracheophyta</taxon>
        <taxon>Spermatophyta</taxon>
        <taxon>Magnoliopsida</taxon>
        <taxon>Proteales</taxon>
        <taxon>Nelumbonaceae</taxon>
        <taxon>Nelumbo</taxon>
    </lineage>
</organism>
<dbReference type="Proteomes" id="UP000607653">
    <property type="component" value="Unassembled WGS sequence"/>
</dbReference>
<reference evidence="1 2" key="1">
    <citation type="journal article" date="2020" name="Mol. Biol. Evol.">
        <title>Distinct Expression and Methylation Patterns for Genes with Different Fates following a Single Whole-Genome Duplication in Flowering Plants.</title>
        <authorList>
            <person name="Shi T."/>
            <person name="Rahmani R.S."/>
            <person name="Gugger P.F."/>
            <person name="Wang M."/>
            <person name="Li H."/>
            <person name="Zhang Y."/>
            <person name="Li Z."/>
            <person name="Wang Q."/>
            <person name="Van de Peer Y."/>
            <person name="Marchal K."/>
            <person name="Chen J."/>
        </authorList>
    </citation>
    <scope>NUCLEOTIDE SEQUENCE [LARGE SCALE GENOMIC DNA]</scope>
    <source>
        <tissue evidence="1">Leaf</tissue>
    </source>
</reference>
<keyword evidence="2" id="KW-1185">Reference proteome</keyword>
<evidence type="ECO:0000313" key="1">
    <source>
        <dbReference type="EMBL" id="DAD44797.1"/>
    </source>
</evidence>
<sequence length="93" mass="11152">MNTITNLHYPTKKKKKITSLHTCNLWHPPPIWLSHFLGRRENSFPRIACSLNQNNPMTIKKKQKQKKKKKLQITQMSIFTMKDYEKQYTTSFD</sequence>
<comment type="caution">
    <text evidence="1">The sequence shown here is derived from an EMBL/GenBank/DDBJ whole genome shotgun (WGS) entry which is preliminary data.</text>
</comment>
<name>A0A822ZIU8_NELNU</name>
<accession>A0A822ZIU8</accession>
<gene>
    <name evidence="1" type="ORF">HUJ06_003027</name>
</gene>
<dbReference type="EMBL" id="DUZY01000007">
    <property type="protein sequence ID" value="DAD44797.1"/>
    <property type="molecule type" value="Genomic_DNA"/>
</dbReference>